<keyword evidence="3" id="KW-0812">Transmembrane</keyword>
<gene>
    <name evidence="4" type="ORF">ATZ36_03200</name>
</gene>
<evidence type="ECO:0000256" key="3">
    <source>
        <dbReference type="SAM" id="Phobius"/>
    </source>
</evidence>
<dbReference type="Proteomes" id="UP000095237">
    <property type="component" value="Unassembled WGS sequence"/>
</dbReference>
<dbReference type="EMBL" id="LNVX01000244">
    <property type="protein sequence ID" value="OEG71025.1"/>
    <property type="molecule type" value="Genomic_DNA"/>
</dbReference>
<sequence length="142" mass="17189">MKNSGYPEKFFKEAEKIIDKYNLSCSYKKDTTPFEMKREFKKTYYARFNKQGYEKLRVYVNNFRNNNPLILYILLIYGFNNRGKVNLPVGNVDFNKNVARSLNEYFDFVQGKYILFSCKYFRDFFLVGNILKMILFIWILHI</sequence>
<dbReference type="AlphaFoldDB" id="A0A1E5IKS4"/>
<keyword evidence="3" id="KW-1133">Transmembrane helix</keyword>
<dbReference type="Gene3D" id="3.40.50.150">
    <property type="entry name" value="Vaccinia Virus protein VP39"/>
    <property type="match status" value="1"/>
</dbReference>
<proteinExistence type="predicted"/>
<evidence type="ECO:0000313" key="4">
    <source>
        <dbReference type="EMBL" id="OEG71025.1"/>
    </source>
</evidence>
<organism evidence="4 5">
    <name type="scientific">Endomicrobium trichonymphae</name>
    <dbReference type="NCBI Taxonomy" id="1408204"/>
    <lineage>
        <taxon>Bacteria</taxon>
        <taxon>Pseudomonadati</taxon>
        <taxon>Elusimicrobiota</taxon>
        <taxon>Endomicrobiia</taxon>
        <taxon>Endomicrobiales</taxon>
        <taxon>Endomicrobiaceae</taxon>
        <taxon>Candidatus Endomicrobiellum</taxon>
    </lineage>
</organism>
<evidence type="ECO:0000256" key="2">
    <source>
        <dbReference type="ARBA" id="ARBA00047942"/>
    </source>
</evidence>
<feature type="transmembrane region" description="Helical" evidence="3">
    <location>
        <begin position="120"/>
        <end position="140"/>
    </location>
</feature>
<dbReference type="EC" id="2.1.1.72" evidence="1"/>
<accession>A0A1E5IKS4</accession>
<protein>
    <recommendedName>
        <fullName evidence="1">site-specific DNA-methyltransferase (adenine-specific)</fullName>
        <ecNumber evidence="1">2.1.1.72</ecNumber>
    </recommendedName>
</protein>
<dbReference type="GO" id="GO:0009007">
    <property type="term" value="F:site-specific DNA-methyltransferase (adenine-specific) activity"/>
    <property type="evidence" value="ECO:0007669"/>
    <property type="project" value="InterPro"/>
</dbReference>
<comment type="catalytic activity">
    <reaction evidence="2">
        <text>a 2'-deoxyadenosine in DNA + S-adenosyl-L-methionine = an N(6)-methyl-2'-deoxyadenosine in DNA + S-adenosyl-L-homocysteine + H(+)</text>
        <dbReference type="Rhea" id="RHEA:15197"/>
        <dbReference type="Rhea" id="RHEA-COMP:12418"/>
        <dbReference type="Rhea" id="RHEA-COMP:12419"/>
        <dbReference type="ChEBI" id="CHEBI:15378"/>
        <dbReference type="ChEBI" id="CHEBI:57856"/>
        <dbReference type="ChEBI" id="CHEBI:59789"/>
        <dbReference type="ChEBI" id="CHEBI:90615"/>
        <dbReference type="ChEBI" id="CHEBI:90616"/>
        <dbReference type="EC" id="2.1.1.72"/>
    </reaction>
</comment>
<keyword evidence="3" id="KW-0472">Membrane</keyword>
<dbReference type="InterPro" id="IPR023095">
    <property type="entry name" value="Ade_MeTrfase_dom_2"/>
</dbReference>
<evidence type="ECO:0000313" key="5">
    <source>
        <dbReference type="Proteomes" id="UP000095237"/>
    </source>
</evidence>
<comment type="caution">
    <text evidence="4">The sequence shown here is derived from an EMBL/GenBank/DDBJ whole genome shotgun (WGS) entry which is preliminary data.</text>
</comment>
<dbReference type="InterPro" id="IPR029063">
    <property type="entry name" value="SAM-dependent_MTases_sf"/>
</dbReference>
<dbReference type="Gene3D" id="1.10.1020.10">
    <property type="entry name" value="Adenine-specific Methyltransferase, Domain 2"/>
    <property type="match status" value="1"/>
</dbReference>
<evidence type="ECO:0000256" key="1">
    <source>
        <dbReference type="ARBA" id="ARBA00011900"/>
    </source>
</evidence>
<keyword evidence="5" id="KW-1185">Reference proteome</keyword>
<reference evidence="4 5" key="1">
    <citation type="submission" date="2015-11" db="EMBL/GenBank/DDBJ databases">
        <title>Evidence for parallel genomic evolution in an endosymbiosis of termite gut flagellates.</title>
        <authorList>
            <person name="Zheng H."/>
        </authorList>
    </citation>
    <scope>NUCLEOTIDE SEQUENCE [LARGE SCALE GENOMIC DNA]</scope>
    <source>
        <strain evidence="4 5">CET450</strain>
    </source>
</reference>
<name>A0A1E5IKS4_ENDTX</name>